<gene>
    <name evidence="2" type="ORF">Lmac_2583</name>
</gene>
<reference evidence="2 3" key="1">
    <citation type="submission" date="2015-11" db="EMBL/GenBank/DDBJ databases">
        <title>Genomic analysis of 38 Legionella species identifies large and diverse effector repertoires.</title>
        <authorList>
            <person name="Burstein D."/>
            <person name="Amaro F."/>
            <person name="Zusman T."/>
            <person name="Lifshitz Z."/>
            <person name="Cohen O."/>
            <person name="Gilbert J.A."/>
            <person name="Pupko T."/>
            <person name="Shuman H.A."/>
            <person name="Segal G."/>
        </authorList>
    </citation>
    <scope>NUCLEOTIDE SEQUENCE [LARGE SCALE GENOMIC DNA]</scope>
    <source>
        <strain evidence="2 3">PX-1-G2-E2</strain>
    </source>
</reference>
<keyword evidence="1" id="KW-0472">Membrane</keyword>
<dbReference type="STRING" id="466.Lmac_2583"/>
<feature type="transmembrane region" description="Helical" evidence="1">
    <location>
        <begin position="120"/>
        <end position="138"/>
    </location>
</feature>
<proteinExistence type="predicted"/>
<dbReference type="EMBL" id="LNYL01000050">
    <property type="protein sequence ID" value="KTD24496.1"/>
    <property type="molecule type" value="Genomic_DNA"/>
</dbReference>
<name>A0A0W0VW87_9GAMM</name>
<accession>A0A0W0VW87</accession>
<dbReference type="PATRIC" id="fig|466.6.peg.2756"/>
<keyword evidence="3" id="KW-1185">Reference proteome</keyword>
<keyword evidence="1" id="KW-1133">Transmembrane helix</keyword>
<dbReference type="OrthoDB" id="5653183at2"/>
<organism evidence="2 3">
    <name type="scientific">Legionella maceachernii</name>
    <dbReference type="NCBI Taxonomy" id="466"/>
    <lineage>
        <taxon>Bacteria</taxon>
        <taxon>Pseudomonadati</taxon>
        <taxon>Pseudomonadota</taxon>
        <taxon>Gammaproteobacteria</taxon>
        <taxon>Legionellales</taxon>
        <taxon>Legionellaceae</taxon>
        <taxon>Legionella</taxon>
    </lineage>
</organism>
<protein>
    <submittedName>
        <fullName evidence="2">Uncharacterized protein</fullName>
    </submittedName>
</protein>
<keyword evidence="1" id="KW-0812">Transmembrane</keyword>
<evidence type="ECO:0000313" key="3">
    <source>
        <dbReference type="Proteomes" id="UP000054908"/>
    </source>
</evidence>
<comment type="caution">
    <text evidence="2">The sequence shown here is derived from an EMBL/GenBank/DDBJ whole genome shotgun (WGS) entry which is preliminary data.</text>
</comment>
<sequence length="142" mass="16345">MDSMLTVALVVLLSSIVVFFSKEFGDLFKKIFAIPGMKLFLPLTLATALVVNYESWAYYGLIKFQDFWLGLTGILASWMPFHKGASSVAKILTLMILSFLPVIAIDYWIKRKRSYQSYQYPGLTITVLWLIFAVLFTIDYRY</sequence>
<dbReference type="AlphaFoldDB" id="A0A0W0VW87"/>
<evidence type="ECO:0000313" key="2">
    <source>
        <dbReference type="EMBL" id="KTD24496.1"/>
    </source>
</evidence>
<dbReference type="RefSeq" id="WP_058453276.1">
    <property type="nucleotide sequence ID" value="NZ_CAAAIB010000002.1"/>
</dbReference>
<evidence type="ECO:0000256" key="1">
    <source>
        <dbReference type="SAM" id="Phobius"/>
    </source>
</evidence>
<feature type="transmembrane region" description="Helical" evidence="1">
    <location>
        <begin position="31"/>
        <end position="52"/>
    </location>
</feature>
<dbReference type="Proteomes" id="UP000054908">
    <property type="component" value="Unassembled WGS sequence"/>
</dbReference>
<feature type="transmembrane region" description="Helical" evidence="1">
    <location>
        <begin position="87"/>
        <end position="108"/>
    </location>
</feature>